<accession>A0A146K8A5</accession>
<gene>
    <name evidence="2" type="ORF">TPC1_15408</name>
</gene>
<organism evidence="2">
    <name type="scientific">Trepomonas sp. PC1</name>
    <dbReference type="NCBI Taxonomy" id="1076344"/>
    <lineage>
        <taxon>Eukaryota</taxon>
        <taxon>Metamonada</taxon>
        <taxon>Diplomonadida</taxon>
        <taxon>Hexamitidae</taxon>
        <taxon>Hexamitinae</taxon>
        <taxon>Trepomonas</taxon>
    </lineage>
</organism>
<feature type="non-terminal residue" evidence="2">
    <location>
        <position position="1"/>
    </location>
</feature>
<protein>
    <submittedName>
        <fullName evidence="2">Uncharacterized protein</fullName>
    </submittedName>
</protein>
<dbReference type="EMBL" id="GDID01004008">
    <property type="protein sequence ID" value="JAP92598.1"/>
    <property type="molecule type" value="Transcribed_RNA"/>
</dbReference>
<proteinExistence type="predicted"/>
<dbReference type="AlphaFoldDB" id="A0A146K8A5"/>
<reference evidence="2" key="1">
    <citation type="submission" date="2015-07" db="EMBL/GenBank/DDBJ databases">
        <title>Adaptation to a free-living lifestyle via gene acquisitions in the diplomonad Trepomonas sp. PC1.</title>
        <authorList>
            <person name="Xu F."/>
            <person name="Jerlstrom-Hultqvist J."/>
            <person name="Kolisko M."/>
            <person name="Simpson A.G.B."/>
            <person name="Roger A.J."/>
            <person name="Svard S.G."/>
            <person name="Andersson J.O."/>
        </authorList>
    </citation>
    <scope>NUCLEOTIDE SEQUENCE</scope>
    <source>
        <strain evidence="2">PC1</strain>
    </source>
</reference>
<evidence type="ECO:0000313" key="2">
    <source>
        <dbReference type="EMBL" id="JAP92598.1"/>
    </source>
</evidence>
<sequence length="167" mass="19605">GIQQRVHEAQNYLDTLIAENRSKKFEVQLLQQEIAQKNGQILKQQRLGDQTFNEISITRDTLYGLQAKFNVLRTELVQEVQTIEQLDQQFIKLNKATTDENSKILDMRQVVQALSSEKQVLTTEIKELQQQKNELQEERDRLSNEQMQLNSQQEKINYQMLVVKGKM</sequence>
<name>A0A146K8A5_9EUKA</name>
<keyword evidence="1" id="KW-0175">Coiled coil</keyword>
<evidence type="ECO:0000256" key="1">
    <source>
        <dbReference type="SAM" id="Coils"/>
    </source>
</evidence>
<feature type="coiled-coil region" evidence="1">
    <location>
        <begin position="111"/>
        <end position="155"/>
    </location>
</feature>